<dbReference type="EMBL" id="BMRP01000019">
    <property type="protein sequence ID" value="GGU79441.1"/>
    <property type="molecule type" value="Genomic_DNA"/>
</dbReference>
<keyword evidence="2" id="KW-1185">Reference proteome</keyword>
<dbReference type="Proteomes" id="UP000654471">
    <property type="component" value="Unassembled WGS sequence"/>
</dbReference>
<sequence length="60" mass="6264">MECVVSAVVEKRLGALSVAAEFLRRLDVASAGMLEGAATAGGLPLRQMINANAWDASDYP</sequence>
<gene>
    <name evidence="1" type="ORF">GCM10010211_51830</name>
</gene>
<proteinExistence type="predicted"/>
<protein>
    <recommendedName>
        <fullName evidence="3">Transposase</fullName>
    </recommendedName>
</protein>
<dbReference type="RefSeq" id="WP_189303750.1">
    <property type="nucleotide sequence ID" value="NZ_BMRP01000019.1"/>
</dbReference>
<comment type="caution">
    <text evidence="1">The sequence shown here is derived from an EMBL/GenBank/DDBJ whole genome shotgun (WGS) entry which is preliminary data.</text>
</comment>
<evidence type="ECO:0000313" key="1">
    <source>
        <dbReference type="EMBL" id="GGU79441.1"/>
    </source>
</evidence>
<organism evidence="1 2">
    <name type="scientific">Streptomyces albospinus</name>
    <dbReference type="NCBI Taxonomy" id="285515"/>
    <lineage>
        <taxon>Bacteria</taxon>
        <taxon>Bacillati</taxon>
        <taxon>Actinomycetota</taxon>
        <taxon>Actinomycetes</taxon>
        <taxon>Kitasatosporales</taxon>
        <taxon>Streptomycetaceae</taxon>
        <taxon>Streptomyces</taxon>
    </lineage>
</organism>
<accession>A0ABQ2VEM0</accession>
<name>A0ABQ2VEM0_9ACTN</name>
<evidence type="ECO:0008006" key="3">
    <source>
        <dbReference type="Google" id="ProtNLM"/>
    </source>
</evidence>
<reference evidence="2" key="1">
    <citation type="journal article" date="2019" name="Int. J. Syst. Evol. Microbiol.">
        <title>The Global Catalogue of Microorganisms (GCM) 10K type strain sequencing project: providing services to taxonomists for standard genome sequencing and annotation.</title>
        <authorList>
            <consortium name="The Broad Institute Genomics Platform"/>
            <consortium name="The Broad Institute Genome Sequencing Center for Infectious Disease"/>
            <person name="Wu L."/>
            <person name="Ma J."/>
        </authorList>
    </citation>
    <scope>NUCLEOTIDE SEQUENCE [LARGE SCALE GENOMIC DNA]</scope>
    <source>
        <strain evidence="2">JCM 3399</strain>
    </source>
</reference>
<evidence type="ECO:0000313" key="2">
    <source>
        <dbReference type="Proteomes" id="UP000654471"/>
    </source>
</evidence>